<dbReference type="RefSeq" id="XP_016108220.1">
    <property type="nucleotide sequence ID" value="XM_016252734.1"/>
</dbReference>
<dbReference type="InterPro" id="IPR015425">
    <property type="entry name" value="FH2_Formin"/>
</dbReference>
<dbReference type="KEGG" id="sgh:107567115"/>
<dbReference type="SUPFAM" id="SSF101447">
    <property type="entry name" value="Formin homology 2 domain (FH2 domain)"/>
    <property type="match status" value="1"/>
</dbReference>
<evidence type="ECO:0000256" key="1">
    <source>
        <dbReference type="SAM" id="MobiDB-lite"/>
    </source>
</evidence>
<feature type="compositionally biased region" description="Basic and acidic residues" evidence="1">
    <location>
        <begin position="1143"/>
        <end position="1153"/>
    </location>
</feature>
<dbReference type="Proteomes" id="UP000472262">
    <property type="component" value="Unassembled WGS sequence"/>
</dbReference>
<feature type="compositionally biased region" description="Polar residues" evidence="1">
    <location>
        <begin position="470"/>
        <end position="485"/>
    </location>
</feature>
<evidence type="ECO:0000259" key="2">
    <source>
        <dbReference type="PROSITE" id="PS51444"/>
    </source>
</evidence>
<organism evidence="3 4">
    <name type="scientific">Sinocyclocheilus grahami</name>
    <name type="common">Dianchi golden-line fish</name>
    <name type="synonym">Barbus grahami</name>
    <dbReference type="NCBI Taxonomy" id="75366"/>
    <lineage>
        <taxon>Eukaryota</taxon>
        <taxon>Metazoa</taxon>
        <taxon>Chordata</taxon>
        <taxon>Craniata</taxon>
        <taxon>Vertebrata</taxon>
        <taxon>Euteleostomi</taxon>
        <taxon>Actinopterygii</taxon>
        <taxon>Neopterygii</taxon>
        <taxon>Teleostei</taxon>
        <taxon>Ostariophysi</taxon>
        <taxon>Cypriniformes</taxon>
        <taxon>Cyprinidae</taxon>
        <taxon>Cyprininae</taxon>
        <taxon>Sinocyclocheilus</taxon>
    </lineage>
</organism>
<proteinExistence type="predicted"/>
<gene>
    <name evidence="3" type="primary">LOC107567115</name>
</gene>
<dbReference type="SMART" id="SM00498">
    <property type="entry name" value="FH2"/>
    <property type="match status" value="1"/>
</dbReference>
<feature type="domain" description="FH2" evidence="2">
    <location>
        <begin position="39"/>
        <end position="430"/>
    </location>
</feature>
<feature type="region of interest" description="Disordered" evidence="1">
    <location>
        <begin position="835"/>
        <end position="857"/>
    </location>
</feature>
<feature type="compositionally biased region" description="Polar residues" evidence="1">
    <location>
        <begin position="897"/>
        <end position="924"/>
    </location>
</feature>
<feature type="compositionally biased region" description="Low complexity" evidence="1">
    <location>
        <begin position="840"/>
        <end position="855"/>
    </location>
</feature>
<feature type="region of interest" description="Disordered" evidence="1">
    <location>
        <begin position="897"/>
        <end position="1000"/>
    </location>
</feature>
<dbReference type="OrthoDB" id="26518at2759"/>
<dbReference type="InParanoid" id="A0A672PYK1"/>
<protein>
    <submittedName>
        <fullName evidence="3">FH2 domain-containing protein 1-like</fullName>
    </submittedName>
</protein>
<dbReference type="Ensembl" id="ENSSGRT00000072965.1">
    <property type="protein sequence ID" value="ENSSGRP00000068470.1"/>
    <property type="gene ID" value="ENSSGRG00000035102.1"/>
</dbReference>
<accession>A0A672PYK1</accession>
<feature type="region of interest" description="Disordered" evidence="1">
    <location>
        <begin position="645"/>
        <end position="666"/>
    </location>
</feature>
<dbReference type="PANTHER" id="PTHR46345:SF11">
    <property type="entry name" value="FORMIN-J-LIKE"/>
    <property type="match status" value="1"/>
</dbReference>
<feature type="compositionally biased region" description="Low complexity" evidence="1">
    <location>
        <begin position="976"/>
        <end position="994"/>
    </location>
</feature>
<feature type="compositionally biased region" description="Polar residues" evidence="1">
    <location>
        <begin position="1128"/>
        <end position="1140"/>
    </location>
</feature>
<dbReference type="InterPro" id="IPR042201">
    <property type="entry name" value="FH2_Formin_sf"/>
</dbReference>
<reference evidence="3" key="1">
    <citation type="submission" date="2025-08" db="UniProtKB">
        <authorList>
            <consortium name="Ensembl"/>
        </authorList>
    </citation>
    <scope>IDENTIFICATION</scope>
</reference>
<keyword evidence="4" id="KW-1185">Reference proteome</keyword>
<reference evidence="3" key="2">
    <citation type="submission" date="2025-09" db="UniProtKB">
        <authorList>
            <consortium name="Ensembl"/>
        </authorList>
    </citation>
    <scope>IDENTIFICATION</scope>
</reference>
<dbReference type="Pfam" id="PF02181">
    <property type="entry name" value="FH2"/>
    <property type="match status" value="1"/>
</dbReference>
<feature type="compositionally biased region" description="Polar residues" evidence="1">
    <location>
        <begin position="645"/>
        <end position="665"/>
    </location>
</feature>
<name>A0A672PYK1_SINGR</name>
<feature type="compositionally biased region" description="Polar residues" evidence="1">
    <location>
        <begin position="955"/>
        <end position="975"/>
    </location>
</feature>
<dbReference type="AlphaFoldDB" id="A0A672PYK1"/>
<feature type="region of interest" description="Disordered" evidence="1">
    <location>
        <begin position="1117"/>
        <end position="1153"/>
    </location>
</feature>
<feature type="region of interest" description="Disordered" evidence="1">
    <location>
        <begin position="470"/>
        <end position="490"/>
    </location>
</feature>
<dbReference type="Gene3D" id="1.20.58.2220">
    <property type="entry name" value="Formin, FH2 domain"/>
    <property type="match status" value="1"/>
</dbReference>
<dbReference type="PANTHER" id="PTHR46345">
    <property type="entry name" value="INVERTED FORMIN-2"/>
    <property type="match status" value="1"/>
</dbReference>
<sequence length="1153" mass="127903">MSSSFEKEGGVVAWPPSLYDHTPQSIPPLAPPLPPPLPVRNPEERKRRVRSFFWKPIPEDRVKQQNRPNLWSSRDPFHIDIRAIEELFGHEDTPSFTTTCCTIGRRHTSVKDLRPQITILDSKRSLNICIFLKHFKKSSESLLDDILHGNTGVFSVESLRELLKLLPEDEEVKNLQIFNGNPKDLAPPDAFIHKLIHLPRYEVRLEALLLKEEFFPSYTVMKHDMTIILSTIKELLSCEELHDVLHLVLQAGNIMNAGGSAGNAVGFKLSSLLSLADTKANKPGINLLHFVALEAQKKDLIMFPEKLQHVQQAVRVCVNSINDEFHTLTRRVHQLQQTIHSDDELLTQLQSFLQSAAAALEDLRISIDEVQREGDALIDFFCEDRGVFKLDECFRIFQNFCSKFKKAVQENAERGMWEESRRKRLKESEDKRHSWAGHGDMGGVSILRSNSEADVAAVLKREGLLELLKTSSHSPRRSPQQNSVTFDPCGSDTLVFPPIHSLSTTNMTEEPEIPNKTLSVQESQNNDLQTQENTGKTLGTTELTPDVTFDPFGSDTIVLPPVLSLFITNTTEELEIQNKTLSMLELHNNDLQTQSQEISGNTELTPDVTFDPCGSHTLVLPPIHSLSISNMTEELEIQNKTLSMQESQNNDLQTQSQETSGNTELTPDVTFDPCGSDTLVLPPIHSLSISNTTEELEIHNKTLSTQESQNNNLQTQEITGNTLGNTELTPDVTFDPCGSDTLVLPPIHPLSISNTTEEPGIQNKTLSIQESQNNILQTQENTGNTLGNTELTPDVTFDPCGSDTLVLSPIHSLSISNMTEEPEIQNKTLSIQESQNNDLQTQENTGTTLGNTELTPDVTFDPCGSDTLVLPPIHSLSISNTTEEIEIQNKTLSIQESQNNDLQTESQETSGNTELTPSVTSDPSRISLVVESEVVNDESERKTKDIVQPTKESLKTSTGAKQTISKRTFISKNRASLSEKSPSSSIKPSTSSPKCVSASETASVRKLIPLRQPRSSSAQIQERTNRSVLSRAKTTQAFRPEEKMCRVTLRSLDCPSPQTSACNSTVKPPSFARNTVASTTRHATTPGNQAKAPALTRAASLRLSQVLKPMQMSAEKFRMSPPAGCLRKSSSTAPESSMFTCGSRDKNVKPTWK</sequence>
<feature type="region of interest" description="Disordered" evidence="1">
    <location>
        <begin position="522"/>
        <end position="542"/>
    </location>
</feature>
<evidence type="ECO:0000313" key="4">
    <source>
        <dbReference type="Proteomes" id="UP000472262"/>
    </source>
</evidence>
<dbReference type="PROSITE" id="PS51444">
    <property type="entry name" value="FH2"/>
    <property type="match status" value="1"/>
</dbReference>
<dbReference type="OMA" id="FGHEDTP"/>
<dbReference type="GeneID" id="107567115"/>
<evidence type="ECO:0000313" key="3">
    <source>
        <dbReference type="Ensembl" id="ENSSGRP00000068470.1"/>
    </source>
</evidence>